<gene>
    <name evidence="11" type="ORF">JGU71_09035</name>
</gene>
<dbReference type="Pfam" id="PF00078">
    <property type="entry name" value="RVT_1"/>
    <property type="match status" value="1"/>
</dbReference>
<dbReference type="GO" id="GO:0051607">
    <property type="term" value="P:defense response to virus"/>
    <property type="evidence" value="ECO:0007669"/>
    <property type="project" value="UniProtKB-KW"/>
</dbReference>
<dbReference type="EMBL" id="JAEMNV010000003">
    <property type="protein sequence ID" value="MBJ8339027.1"/>
    <property type="molecule type" value="Genomic_DNA"/>
</dbReference>
<evidence type="ECO:0000256" key="8">
    <source>
        <dbReference type="ARBA" id="ARBA00034120"/>
    </source>
</evidence>
<dbReference type="EC" id="2.7.7.49" evidence="1"/>
<dbReference type="GO" id="GO:0046872">
    <property type="term" value="F:metal ion binding"/>
    <property type="evidence" value="ECO:0007669"/>
    <property type="project" value="UniProtKB-KW"/>
</dbReference>
<keyword evidence="6 11" id="KW-0695">RNA-directed DNA polymerase</keyword>
<accession>A0A934NPN3</accession>
<comment type="similarity">
    <text evidence="8">Belongs to the bacterial reverse transcriptase family.</text>
</comment>
<reference evidence="11" key="1">
    <citation type="submission" date="2020-12" db="EMBL/GenBank/DDBJ databases">
        <title>Antrihabitans popcorni sp. nov. and Antrihabitans auranticaus sp. nov., isolated from a larva cave.</title>
        <authorList>
            <person name="Lee S.D."/>
            <person name="Kim I.S."/>
        </authorList>
    </citation>
    <scope>NUCLEOTIDE SEQUENCE</scope>
    <source>
        <strain evidence="11">YC3-6</strain>
    </source>
</reference>
<dbReference type="PANTHER" id="PTHR34047">
    <property type="entry name" value="NUCLEAR INTRON MATURASE 1, MITOCHONDRIAL-RELATED"/>
    <property type="match status" value="1"/>
</dbReference>
<dbReference type="PRINTS" id="PR00866">
    <property type="entry name" value="RNADNAPOLMS"/>
</dbReference>
<evidence type="ECO:0000259" key="10">
    <source>
        <dbReference type="PROSITE" id="PS50878"/>
    </source>
</evidence>
<keyword evidence="4" id="KW-0479">Metal-binding</keyword>
<proteinExistence type="inferred from homology"/>
<evidence type="ECO:0000256" key="7">
    <source>
        <dbReference type="ARBA" id="ARBA00023118"/>
    </source>
</evidence>
<comment type="caution">
    <text evidence="11">The sequence shown here is derived from an EMBL/GenBank/DDBJ whole genome shotgun (WGS) entry which is preliminary data.</text>
</comment>
<protein>
    <recommendedName>
        <fullName evidence="1">RNA-directed DNA polymerase</fullName>
        <ecNumber evidence="1">2.7.7.49</ecNumber>
    </recommendedName>
</protein>
<evidence type="ECO:0000313" key="11">
    <source>
        <dbReference type="EMBL" id="MBJ8339027.1"/>
    </source>
</evidence>
<dbReference type="InterPro" id="IPR000477">
    <property type="entry name" value="RT_dom"/>
</dbReference>
<dbReference type="InterPro" id="IPR000123">
    <property type="entry name" value="Reverse_transcriptase_msDNA"/>
</dbReference>
<dbReference type="InterPro" id="IPR043502">
    <property type="entry name" value="DNA/RNA_pol_sf"/>
</dbReference>
<keyword evidence="12" id="KW-1185">Reference proteome</keyword>
<evidence type="ECO:0000256" key="1">
    <source>
        <dbReference type="ARBA" id="ARBA00012493"/>
    </source>
</evidence>
<dbReference type="CDD" id="cd03487">
    <property type="entry name" value="RT_Bac_retron_II"/>
    <property type="match status" value="1"/>
</dbReference>
<keyword evidence="2" id="KW-0808">Transferase</keyword>
<keyword evidence="7" id="KW-0051">Antiviral defense</keyword>
<dbReference type="AlphaFoldDB" id="A0A934NPN3"/>
<dbReference type="GO" id="GO:0003723">
    <property type="term" value="F:RNA binding"/>
    <property type="evidence" value="ECO:0007669"/>
    <property type="project" value="InterPro"/>
</dbReference>
<keyword evidence="3" id="KW-0548">Nucleotidyltransferase</keyword>
<dbReference type="GO" id="GO:0003964">
    <property type="term" value="F:RNA-directed DNA polymerase activity"/>
    <property type="evidence" value="ECO:0007669"/>
    <property type="project" value="UniProtKB-KW"/>
</dbReference>
<dbReference type="PANTHER" id="PTHR34047:SF7">
    <property type="entry name" value="RNA-DIRECTED DNA POLYMERASE"/>
    <property type="match status" value="1"/>
</dbReference>
<dbReference type="SUPFAM" id="SSF56672">
    <property type="entry name" value="DNA/RNA polymerases"/>
    <property type="match status" value="1"/>
</dbReference>
<sequence length="419" mass="46982">MTRRAVPPQLADLLADEFDAADRTWQRSDLAEVFGSFVNAVRAEELAQRVIALVPTEPVDRRNSLRSILAELPVLQRVVNLVEPAQHELRFGVPELTDLRSVASMLNVTPAELDWFADRGGWLRNSTEPLTHYRYLRRPKASGVRLIEAPKPRLREMQRTIARKVLASVPAHPACHGFEKECSAASFADPHTGSDVVVRVDLRNFFSSIGVGRVRAVYRAIGYDYAIANVLAHICTTATAVSALRGIDNQHASLLRMPHLAQGAPTSPRLANLIARNLDRRVAGYATKHDLTYTRYADDLAFSGPATTDVDALLWAVSHMVDDEGFTVNRRKTSVRRRHQRQLLAGLVVNSQPRAPREAYDALRALLHNCARTGAHEQNTDGHTDFRAHIYGRIAWIGETDPRRRQRLLDMAARVDWNR</sequence>
<comment type="catalytic activity">
    <reaction evidence="9">
        <text>DNA(n) + a 2'-deoxyribonucleoside 5'-triphosphate = DNA(n+1) + diphosphate</text>
        <dbReference type="Rhea" id="RHEA:22508"/>
        <dbReference type="Rhea" id="RHEA-COMP:17339"/>
        <dbReference type="Rhea" id="RHEA-COMP:17340"/>
        <dbReference type="ChEBI" id="CHEBI:33019"/>
        <dbReference type="ChEBI" id="CHEBI:61560"/>
        <dbReference type="ChEBI" id="CHEBI:173112"/>
        <dbReference type="EC" id="2.7.7.49"/>
    </reaction>
</comment>
<evidence type="ECO:0000256" key="4">
    <source>
        <dbReference type="ARBA" id="ARBA00022723"/>
    </source>
</evidence>
<dbReference type="Proteomes" id="UP000655868">
    <property type="component" value="Unassembled WGS sequence"/>
</dbReference>
<evidence type="ECO:0000256" key="3">
    <source>
        <dbReference type="ARBA" id="ARBA00022695"/>
    </source>
</evidence>
<evidence type="ECO:0000256" key="2">
    <source>
        <dbReference type="ARBA" id="ARBA00022679"/>
    </source>
</evidence>
<dbReference type="InterPro" id="IPR051083">
    <property type="entry name" value="GrpII_Intron_Splice-Mob/Def"/>
</dbReference>
<feature type="domain" description="Reverse transcriptase" evidence="10">
    <location>
        <begin position="117"/>
        <end position="349"/>
    </location>
</feature>
<evidence type="ECO:0000313" key="12">
    <source>
        <dbReference type="Proteomes" id="UP000655868"/>
    </source>
</evidence>
<dbReference type="PROSITE" id="PS50878">
    <property type="entry name" value="RT_POL"/>
    <property type="match status" value="1"/>
</dbReference>
<evidence type="ECO:0000256" key="6">
    <source>
        <dbReference type="ARBA" id="ARBA00022918"/>
    </source>
</evidence>
<evidence type="ECO:0000256" key="5">
    <source>
        <dbReference type="ARBA" id="ARBA00022842"/>
    </source>
</evidence>
<dbReference type="RefSeq" id="WP_199703748.1">
    <property type="nucleotide sequence ID" value="NZ_JAEMNV010000003.1"/>
</dbReference>
<organism evidence="11 12">
    <name type="scientific">Antrihabitans stalagmiti</name>
    <dbReference type="NCBI Taxonomy" id="2799499"/>
    <lineage>
        <taxon>Bacteria</taxon>
        <taxon>Bacillati</taxon>
        <taxon>Actinomycetota</taxon>
        <taxon>Actinomycetes</taxon>
        <taxon>Mycobacteriales</taxon>
        <taxon>Nocardiaceae</taxon>
        <taxon>Antrihabitans</taxon>
    </lineage>
</organism>
<name>A0A934NPN3_9NOCA</name>
<evidence type="ECO:0000256" key="9">
    <source>
        <dbReference type="ARBA" id="ARBA00048173"/>
    </source>
</evidence>
<keyword evidence="5" id="KW-0460">Magnesium</keyword>